<name>A0A495JLP1_9ACTN</name>
<dbReference type="AlphaFoldDB" id="A0A495JLP1"/>
<accession>A0A495JLP1</accession>
<comment type="caution">
    <text evidence="2">The sequence shown here is derived from an EMBL/GenBank/DDBJ whole genome shotgun (WGS) entry which is preliminary data.</text>
</comment>
<feature type="compositionally biased region" description="Basic and acidic residues" evidence="1">
    <location>
        <begin position="41"/>
        <end position="50"/>
    </location>
</feature>
<evidence type="ECO:0000256" key="1">
    <source>
        <dbReference type="SAM" id="MobiDB-lite"/>
    </source>
</evidence>
<dbReference type="Proteomes" id="UP000277671">
    <property type="component" value="Unassembled WGS sequence"/>
</dbReference>
<dbReference type="RefSeq" id="WP_121158271.1">
    <property type="nucleotide sequence ID" value="NZ_RBKT01000001.1"/>
</dbReference>
<organism evidence="2 3">
    <name type="scientific">Micromonospora pisi</name>
    <dbReference type="NCBI Taxonomy" id="589240"/>
    <lineage>
        <taxon>Bacteria</taxon>
        <taxon>Bacillati</taxon>
        <taxon>Actinomycetota</taxon>
        <taxon>Actinomycetes</taxon>
        <taxon>Micromonosporales</taxon>
        <taxon>Micromonosporaceae</taxon>
        <taxon>Micromonospora</taxon>
    </lineage>
</organism>
<feature type="region of interest" description="Disordered" evidence="1">
    <location>
        <begin position="1"/>
        <end position="63"/>
    </location>
</feature>
<dbReference type="EMBL" id="RBKT01000001">
    <property type="protein sequence ID" value="RKR89887.1"/>
    <property type="molecule type" value="Genomic_DNA"/>
</dbReference>
<evidence type="ECO:0000313" key="3">
    <source>
        <dbReference type="Proteomes" id="UP000277671"/>
    </source>
</evidence>
<proteinExistence type="predicted"/>
<gene>
    <name evidence="2" type="ORF">BDK92_4246</name>
</gene>
<evidence type="ECO:0000313" key="2">
    <source>
        <dbReference type="EMBL" id="RKR89887.1"/>
    </source>
</evidence>
<feature type="compositionally biased region" description="Polar residues" evidence="1">
    <location>
        <begin position="1"/>
        <end position="17"/>
    </location>
</feature>
<reference evidence="2 3" key="1">
    <citation type="submission" date="2018-10" db="EMBL/GenBank/DDBJ databases">
        <title>Sequencing the genomes of 1000 actinobacteria strains.</title>
        <authorList>
            <person name="Klenk H.-P."/>
        </authorList>
    </citation>
    <scope>NUCLEOTIDE SEQUENCE [LARGE SCALE GENOMIC DNA]</scope>
    <source>
        <strain evidence="2 3">DSM 45175</strain>
    </source>
</reference>
<sequence>MTRQKSAKSESTPTSARPPQDKRDKRNAGRDWADDAAQARASDDPRRVAPHDQSGVPSTGDRY</sequence>
<feature type="compositionally biased region" description="Basic and acidic residues" evidence="1">
    <location>
        <begin position="19"/>
        <end position="33"/>
    </location>
</feature>
<protein>
    <submittedName>
        <fullName evidence="2">Uncharacterized protein</fullName>
    </submittedName>
</protein>
<keyword evidence="3" id="KW-1185">Reference proteome</keyword>